<dbReference type="GO" id="GO:0016787">
    <property type="term" value="F:hydrolase activity"/>
    <property type="evidence" value="ECO:0007669"/>
    <property type="project" value="UniProtKB-KW"/>
</dbReference>
<sequence>MAVGKEIRGKIRSVENTKKITKAMEMVAASKMRKAQDRMRAARPYAEKVLSIAAHLAEANPEYVHPFMKGNPDAKRAGFIVVTTDKGLCGGMNTNLLRAVTNQIQDLQAKGVTVDAVAIGNKGLGFLNRIGARVVASATQLGDTPSLDKLIGPVQVLFDAYAKGELSAVYLCYTRFVNTMKQESMVAPLLPLSAAKMAIDAKANGYTQDWDYLYEPDAQTVIDDLLTRYVEALVYQAVAENMASEQSARMVAMKAATDNAGNVIHELKLVYNKTRQAAITTELSEIVAGAAAV</sequence>
<evidence type="ECO:0000256" key="9">
    <source>
        <dbReference type="ARBA" id="ARBA00023136"/>
    </source>
</evidence>
<evidence type="ECO:0000256" key="5">
    <source>
        <dbReference type="ARBA" id="ARBA00022448"/>
    </source>
</evidence>
<gene>
    <name evidence="12" type="primary">atpG</name>
    <name evidence="13" type="ORF">CCO03_02415</name>
</gene>
<dbReference type="PROSITE" id="PS00153">
    <property type="entry name" value="ATPASE_GAMMA"/>
    <property type="match status" value="1"/>
</dbReference>
<dbReference type="PANTHER" id="PTHR11693:SF22">
    <property type="entry name" value="ATP SYNTHASE SUBUNIT GAMMA, MITOCHONDRIAL"/>
    <property type="match status" value="1"/>
</dbReference>
<evidence type="ECO:0000256" key="10">
    <source>
        <dbReference type="ARBA" id="ARBA00023196"/>
    </source>
</evidence>
<dbReference type="GO" id="GO:0046933">
    <property type="term" value="F:proton-transporting ATP synthase activity, rotational mechanism"/>
    <property type="evidence" value="ECO:0007669"/>
    <property type="project" value="UniProtKB-UniRule"/>
</dbReference>
<keyword evidence="6 12" id="KW-1003">Cell membrane</keyword>
<evidence type="ECO:0000313" key="14">
    <source>
        <dbReference type="Proteomes" id="UP000196138"/>
    </source>
</evidence>
<dbReference type="RefSeq" id="WP_087276786.1">
    <property type="nucleotide sequence ID" value="NZ_CP021455.1"/>
</dbReference>
<dbReference type="GO" id="GO:0005886">
    <property type="term" value="C:plasma membrane"/>
    <property type="evidence" value="ECO:0007669"/>
    <property type="project" value="UniProtKB-SubCell"/>
</dbReference>
<dbReference type="InterPro" id="IPR000131">
    <property type="entry name" value="ATP_synth_F1_gsu"/>
</dbReference>
<dbReference type="Proteomes" id="UP000196138">
    <property type="component" value="Chromosome"/>
</dbReference>
<keyword evidence="10 12" id="KW-0139">CF(1)</keyword>
<dbReference type="NCBIfam" id="NF004144">
    <property type="entry name" value="PRK05621.1-1"/>
    <property type="match status" value="1"/>
</dbReference>
<dbReference type="GO" id="GO:0005524">
    <property type="term" value="F:ATP binding"/>
    <property type="evidence" value="ECO:0007669"/>
    <property type="project" value="UniProtKB-UniRule"/>
</dbReference>
<dbReference type="NCBIfam" id="TIGR01146">
    <property type="entry name" value="ATPsyn_F1gamma"/>
    <property type="match status" value="1"/>
</dbReference>
<reference evidence="13 14" key="1">
    <citation type="submission" date="2017-05" db="EMBL/GenBank/DDBJ databases">
        <authorList>
            <person name="Song R."/>
            <person name="Chenine A.L."/>
            <person name="Ruprecht R.M."/>
        </authorList>
    </citation>
    <scope>NUCLEOTIDE SEQUENCE [LARGE SCALE GENOMIC DNA]</scope>
    <source>
        <strain evidence="13 14">DSM 26136</strain>
    </source>
</reference>
<dbReference type="PANTHER" id="PTHR11693">
    <property type="entry name" value="ATP SYNTHASE GAMMA CHAIN"/>
    <property type="match status" value="1"/>
</dbReference>
<dbReference type="Gene3D" id="3.40.1380.10">
    <property type="match status" value="1"/>
</dbReference>
<dbReference type="CDD" id="cd12151">
    <property type="entry name" value="F1-ATPase_gamma"/>
    <property type="match status" value="1"/>
</dbReference>
<evidence type="ECO:0000256" key="7">
    <source>
        <dbReference type="ARBA" id="ARBA00022781"/>
    </source>
</evidence>
<keyword evidence="14" id="KW-1185">Reference proteome</keyword>
<evidence type="ECO:0000256" key="12">
    <source>
        <dbReference type="HAMAP-Rule" id="MF_00815"/>
    </source>
</evidence>
<dbReference type="GO" id="GO:0042777">
    <property type="term" value="P:proton motive force-driven plasma membrane ATP synthesis"/>
    <property type="evidence" value="ECO:0007669"/>
    <property type="project" value="UniProtKB-UniRule"/>
</dbReference>
<organism evidence="13 14">
    <name type="scientific">Comamonas serinivorans</name>
    <dbReference type="NCBI Taxonomy" id="1082851"/>
    <lineage>
        <taxon>Bacteria</taxon>
        <taxon>Pseudomonadati</taxon>
        <taxon>Pseudomonadota</taxon>
        <taxon>Betaproteobacteria</taxon>
        <taxon>Burkholderiales</taxon>
        <taxon>Comamonadaceae</taxon>
        <taxon>Comamonas</taxon>
    </lineage>
</organism>
<keyword evidence="11 12" id="KW-0066">ATP synthesis</keyword>
<dbReference type="InterPro" id="IPR023632">
    <property type="entry name" value="ATP_synth_F1_gsu_CS"/>
</dbReference>
<comment type="subcellular location">
    <subcellularLocation>
        <location evidence="12">Cell membrane</location>
        <topology evidence="12">Peripheral membrane protein</topology>
    </subcellularLocation>
    <subcellularLocation>
        <location evidence="2">Membrane</location>
        <topology evidence="2">Peripheral membrane protein</topology>
    </subcellularLocation>
</comment>
<dbReference type="HAMAP" id="MF_00815">
    <property type="entry name" value="ATP_synth_gamma_bact"/>
    <property type="match status" value="1"/>
</dbReference>
<keyword evidence="7 12" id="KW-0375">Hydrogen ion transport</keyword>
<proteinExistence type="inferred from homology"/>
<keyword evidence="8 12" id="KW-0406">Ion transport</keyword>
<evidence type="ECO:0000256" key="2">
    <source>
        <dbReference type="ARBA" id="ARBA00004170"/>
    </source>
</evidence>
<dbReference type="InterPro" id="IPR035968">
    <property type="entry name" value="ATP_synth_F1_ATPase_gsu"/>
</dbReference>
<keyword evidence="9 12" id="KW-0472">Membrane</keyword>
<dbReference type="OrthoDB" id="9812769at2"/>
<dbReference type="KEGG" id="cser:CCO03_02415"/>
<comment type="subunit">
    <text evidence="4 12">F-type ATPases have 2 components, CF(1) - the catalytic core - and CF(0) - the membrane proton channel. CF(1) has five subunits: alpha(3), beta(3), gamma(1), delta(1), epsilon(1). CF(0) has three main subunits: a, b and c.</text>
</comment>
<keyword evidence="13" id="KW-0378">Hydrolase</keyword>
<dbReference type="SUPFAM" id="SSF52943">
    <property type="entry name" value="ATP synthase (F1-ATPase), gamma subunit"/>
    <property type="match status" value="1"/>
</dbReference>
<dbReference type="EMBL" id="CP021455">
    <property type="protein sequence ID" value="ARU03692.1"/>
    <property type="molecule type" value="Genomic_DNA"/>
</dbReference>
<dbReference type="Pfam" id="PF00231">
    <property type="entry name" value="ATP-synt"/>
    <property type="match status" value="1"/>
</dbReference>
<comment type="similarity">
    <text evidence="3 12">Belongs to the ATPase gamma chain family.</text>
</comment>
<evidence type="ECO:0000256" key="11">
    <source>
        <dbReference type="ARBA" id="ARBA00023310"/>
    </source>
</evidence>
<keyword evidence="5 12" id="KW-0813">Transport</keyword>
<evidence type="ECO:0000313" key="13">
    <source>
        <dbReference type="EMBL" id="ARU03692.1"/>
    </source>
</evidence>
<evidence type="ECO:0000256" key="1">
    <source>
        <dbReference type="ARBA" id="ARBA00003456"/>
    </source>
</evidence>
<evidence type="ECO:0000256" key="3">
    <source>
        <dbReference type="ARBA" id="ARBA00007681"/>
    </source>
</evidence>
<dbReference type="GO" id="GO:0045259">
    <property type="term" value="C:proton-transporting ATP synthase complex"/>
    <property type="evidence" value="ECO:0007669"/>
    <property type="project" value="UniProtKB-KW"/>
</dbReference>
<evidence type="ECO:0000256" key="8">
    <source>
        <dbReference type="ARBA" id="ARBA00023065"/>
    </source>
</evidence>
<comment type="function">
    <text evidence="1 12">Produces ATP from ADP in the presence of a proton gradient across the membrane. The gamma chain is believed to be important in regulating ATPase activity and the flow of protons through the CF(0) complex.</text>
</comment>
<evidence type="ECO:0000256" key="6">
    <source>
        <dbReference type="ARBA" id="ARBA00022475"/>
    </source>
</evidence>
<evidence type="ECO:0000256" key="4">
    <source>
        <dbReference type="ARBA" id="ARBA00011648"/>
    </source>
</evidence>
<dbReference type="PRINTS" id="PR00126">
    <property type="entry name" value="ATPASEGAMMA"/>
</dbReference>
<dbReference type="AlphaFoldDB" id="A0A1Y0EK80"/>
<dbReference type="Gene3D" id="1.10.287.80">
    <property type="entry name" value="ATP synthase, gamma subunit, helix hairpin domain"/>
    <property type="match status" value="1"/>
</dbReference>
<name>A0A1Y0EK80_9BURK</name>
<dbReference type="FunFam" id="1.10.287.80:FF:000005">
    <property type="entry name" value="ATP synthase gamma chain"/>
    <property type="match status" value="1"/>
</dbReference>
<accession>A0A1Y0EK80</accession>
<protein>
    <recommendedName>
        <fullName evidence="12">ATP synthase gamma chain</fullName>
    </recommendedName>
    <alternativeName>
        <fullName evidence="12">ATP synthase F1 sector gamma subunit</fullName>
    </alternativeName>
    <alternativeName>
        <fullName evidence="12">F-ATPase gamma subunit</fullName>
    </alternativeName>
</protein>